<dbReference type="Pfam" id="PF03992">
    <property type="entry name" value="ABM"/>
    <property type="match status" value="1"/>
</dbReference>
<dbReference type="Gene3D" id="3.30.70.100">
    <property type="match status" value="1"/>
</dbReference>
<dbReference type="GO" id="GO:0004497">
    <property type="term" value="F:monooxygenase activity"/>
    <property type="evidence" value="ECO:0007669"/>
    <property type="project" value="UniProtKB-KW"/>
</dbReference>
<keyword evidence="2" id="KW-0560">Oxidoreductase</keyword>
<accession>A0A3L7K0M9</accession>
<dbReference type="InterPro" id="IPR050404">
    <property type="entry name" value="Heme-degrading_MO"/>
</dbReference>
<dbReference type="OrthoDB" id="2617048at2"/>
<dbReference type="PANTHER" id="PTHR34474">
    <property type="entry name" value="SIGNAL TRANSDUCTION PROTEIN TRAP"/>
    <property type="match status" value="1"/>
</dbReference>
<reference evidence="2 3" key="1">
    <citation type="submission" date="2018-10" db="EMBL/GenBank/DDBJ databases">
        <title>Falsibacillus sp. genome draft.</title>
        <authorList>
            <person name="Shi S."/>
        </authorList>
    </citation>
    <scope>NUCLEOTIDE SEQUENCE [LARGE SCALE GENOMIC DNA]</scope>
    <source>
        <strain evidence="2 3">GY 10110</strain>
    </source>
</reference>
<dbReference type="AlphaFoldDB" id="A0A3L7K0M9"/>
<gene>
    <name evidence="2" type="ORF">D9X91_10745</name>
</gene>
<evidence type="ECO:0000313" key="2">
    <source>
        <dbReference type="EMBL" id="RLQ95501.1"/>
    </source>
</evidence>
<keyword evidence="2" id="KW-0503">Monooxygenase</keyword>
<organism evidence="2 3">
    <name type="scientific">Falsibacillus albus</name>
    <dbReference type="NCBI Taxonomy" id="2478915"/>
    <lineage>
        <taxon>Bacteria</taxon>
        <taxon>Bacillati</taxon>
        <taxon>Bacillota</taxon>
        <taxon>Bacilli</taxon>
        <taxon>Bacillales</taxon>
        <taxon>Bacillaceae</taxon>
        <taxon>Falsibacillus</taxon>
    </lineage>
</organism>
<keyword evidence="3" id="KW-1185">Reference proteome</keyword>
<proteinExistence type="predicted"/>
<dbReference type="PROSITE" id="PS51725">
    <property type="entry name" value="ABM"/>
    <property type="match status" value="1"/>
</dbReference>
<feature type="domain" description="ABM" evidence="1">
    <location>
        <begin position="2"/>
        <end position="90"/>
    </location>
</feature>
<dbReference type="InterPro" id="IPR007138">
    <property type="entry name" value="ABM_dom"/>
</dbReference>
<comment type="caution">
    <text evidence="2">The sequence shown here is derived from an EMBL/GenBank/DDBJ whole genome shotgun (WGS) entry which is preliminary data.</text>
</comment>
<dbReference type="EMBL" id="RCVZ01000006">
    <property type="protein sequence ID" value="RLQ95501.1"/>
    <property type="molecule type" value="Genomic_DNA"/>
</dbReference>
<dbReference type="PANTHER" id="PTHR34474:SF2">
    <property type="entry name" value="SIGNAL TRANSDUCTION PROTEIN TRAP"/>
    <property type="match status" value="1"/>
</dbReference>
<protein>
    <submittedName>
        <fullName evidence="2">Antibiotic biosynthesis monooxygenase</fullName>
    </submittedName>
</protein>
<evidence type="ECO:0000259" key="1">
    <source>
        <dbReference type="PROSITE" id="PS51725"/>
    </source>
</evidence>
<dbReference type="SUPFAM" id="SSF54909">
    <property type="entry name" value="Dimeric alpha+beta barrel"/>
    <property type="match status" value="1"/>
</dbReference>
<dbReference type="InterPro" id="IPR011008">
    <property type="entry name" value="Dimeric_a/b-barrel"/>
</dbReference>
<sequence>MYVVHSTFKVPDSKADEVISIYQNRSRLVDQAKGFQKFLLFQNEKRQGELTVHMEWDSKENYMNWVTSKEFKQIHELEKKYPDQELAAVVPTIQKYRVVAR</sequence>
<dbReference type="RefSeq" id="WP_121680616.1">
    <property type="nucleotide sequence ID" value="NZ_RCVZ01000006.1"/>
</dbReference>
<name>A0A3L7K0M9_9BACI</name>
<dbReference type="Proteomes" id="UP000276770">
    <property type="component" value="Unassembled WGS sequence"/>
</dbReference>
<evidence type="ECO:0000313" key="3">
    <source>
        <dbReference type="Proteomes" id="UP000276770"/>
    </source>
</evidence>